<organism evidence="1 2">
    <name type="scientific">Luteipulveratus mongoliensis</name>
    <dbReference type="NCBI Taxonomy" id="571913"/>
    <lineage>
        <taxon>Bacteria</taxon>
        <taxon>Bacillati</taxon>
        <taxon>Actinomycetota</taxon>
        <taxon>Actinomycetes</taxon>
        <taxon>Micrococcales</taxon>
        <taxon>Dermacoccaceae</taxon>
        <taxon>Luteipulveratus</taxon>
    </lineage>
</organism>
<protein>
    <recommendedName>
        <fullName evidence="3">Polysaccharide pyruvyl transferase domain-containing protein</fullName>
    </recommendedName>
</protein>
<dbReference type="RefSeq" id="WP_052591510.1">
    <property type="nucleotide sequence ID" value="NZ_CP011112.1"/>
</dbReference>
<dbReference type="STRING" id="571913.VV02_10560"/>
<dbReference type="PATRIC" id="fig|571913.6.peg.2154"/>
<dbReference type="EMBL" id="CP011112">
    <property type="protein sequence ID" value="AKU16201.1"/>
    <property type="molecule type" value="Genomic_DNA"/>
</dbReference>
<accession>A0A0K1JHN1</accession>
<evidence type="ECO:0008006" key="3">
    <source>
        <dbReference type="Google" id="ProtNLM"/>
    </source>
</evidence>
<dbReference type="KEGG" id="lmoi:VV02_10560"/>
<reference evidence="1 2" key="1">
    <citation type="submission" date="2015-03" db="EMBL/GenBank/DDBJ databases">
        <title>Luteipulveratus halotolerans sp. nov., a novel actinobacterium (Dermacoccaceae) from Sarawak, Malaysia.</title>
        <authorList>
            <person name="Juboi H."/>
            <person name="Basik A."/>
            <person name="Shamsul S.S."/>
            <person name="Arnold P."/>
            <person name="Schmitt E.K."/>
            <person name="Sanglier J.-J."/>
            <person name="Yeo T."/>
        </authorList>
    </citation>
    <scope>NUCLEOTIDE SEQUENCE [LARGE SCALE GENOMIC DNA]</scope>
    <source>
        <strain evidence="1 2">MN07-A0370</strain>
    </source>
</reference>
<name>A0A0K1JHN1_9MICO</name>
<proteinExistence type="predicted"/>
<dbReference type="AlphaFoldDB" id="A0A0K1JHN1"/>
<dbReference type="Proteomes" id="UP000066480">
    <property type="component" value="Chromosome"/>
</dbReference>
<keyword evidence="2" id="KW-1185">Reference proteome</keyword>
<dbReference type="OrthoDB" id="4858593at2"/>
<gene>
    <name evidence="1" type="ORF">VV02_10560</name>
</gene>
<evidence type="ECO:0000313" key="1">
    <source>
        <dbReference type="EMBL" id="AKU16201.1"/>
    </source>
</evidence>
<sequence length="283" mass="31667">MHHANHFYGHASILARYCGLTGSPTIWGYLQHGWNTHDGFAVGHEFVPGYPKLVWSEAVARRGWALGLRNYVVIGSPWAYLLALQAQAPPPEGERAGTLVYPFHGWEGQQIVGDHEAYADDVREREGDVPLTMCLYWNDYEDANVRKTYEDKGFRVITHGRRGHMYVGGDLDFLDRQLTEVRAHRRVVSNRLGSALLYGASTGAEIGVYGDPMVLEGDHAVLGGMAKQQRLFPELHQDQVPDAVAHAVARRELGLDETLSPTLLQHTLGWDDDMPPQPNQEHV</sequence>
<evidence type="ECO:0000313" key="2">
    <source>
        <dbReference type="Proteomes" id="UP000066480"/>
    </source>
</evidence>